<name>A0A6J4TR73_9ACTN</name>
<feature type="region of interest" description="Disordered" evidence="1">
    <location>
        <begin position="20"/>
        <end position="45"/>
    </location>
</feature>
<gene>
    <name evidence="2" type="ORF">AVDCRST_MAG79-797</name>
</gene>
<evidence type="ECO:0000256" key="1">
    <source>
        <dbReference type="SAM" id="MobiDB-lite"/>
    </source>
</evidence>
<dbReference type="EMBL" id="CADCWC010000153">
    <property type="protein sequence ID" value="CAA9529654.1"/>
    <property type="molecule type" value="Genomic_DNA"/>
</dbReference>
<accession>A0A6J4TR73</accession>
<proteinExistence type="predicted"/>
<dbReference type="AlphaFoldDB" id="A0A6J4TR73"/>
<organism evidence="2">
    <name type="scientific">uncultured Thermoleophilia bacterium</name>
    <dbReference type="NCBI Taxonomy" id="1497501"/>
    <lineage>
        <taxon>Bacteria</taxon>
        <taxon>Bacillati</taxon>
        <taxon>Actinomycetota</taxon>
        <taxon>Thermoleophilia</taxon>
        <taxon>environmental samples</taxon>
    </lineage>
</organism>
<reference evidence="2" key="1">
    <citation type="submission" date="2020-02" db="EMBL/GenBank/DDBJ databases">
        <authorList>
            <person name="Meier V. D."/>
        </authorList>
    </citation>
    <scope>NUCLEOTIDE SEQUENCE</scope>
    <source>
        <strain evidence="2">AVDCRST_MAG79</strain>
    </source>
</reference>
<protein>
    <submittedName>
        <fullName evidence="2">Uncharacterized protein</fullName>
    </submittedName>
</protein>
<sequence length="45" mass="4664">MVAGGDDRAVEVLSASIRAPSGSSVRQVRPSWPTEVIGQRPDAAS</sequence>
<evidence type="ECO:0000313" key="2">
    <source>
        <dbReference type="EMBL" id="CAA9529654.1"/>
    </source>
</evidence>